<protein>
    <submittedName>
        <fullName evidence="2">Uncharacterized protein</fullName>
    </submittedName>
</protein>
<organism evidence="2 3">
    <name type="scientific">Liparis tanakae</name>
    <name type="common">Tanaka's snailfish</name>
    <dbReference type="NCBI Taxonomy" id="230148"/>
    <lineage>
        <taxon>Eukaryota</taxon>
        <taxon>Metazoa</taxon>
        <taxon>Chordata</taxon>
        <taxon>Craniata</taxon>
        <taxon>Vertebrata</taxon>
        <taxon>Euteleostomi</taxon>
        <taxon>Actinopterygii</taxon>
        <taxon>Neopterygii</taxon>
        <taxon>Teleostei</taxon>
        <taxon>Neoteleostei</taxon>
        <taxon>Acanthomorphata</taxon>
        <taxon>Eupercaria</taxon>
        <taxon>Perciformes</taxon>
        <taxon>Cottioidei</taxon>
        <taxon>Cottales</taxon>
        <taxon>Liparidae</taxon>
        <taxon>Liparis</taxon>
    </lineage>
</organism>
<evidence type="ECO:0000256" key="1">
    <source>
        <dbReference type="SAM" id="MobiDB-lite"/>
    </source>
</evidence>
<evidence type="ECO:0000313" key="3">
    <source>
        <dbReference type="Proteomes" id="UP000314294"/>
    </source>
</evidence>
<dbReference type="Proteomes" id="UP000314294">
    <property type="component" value="Unassembled WGS sequence"/>
</dbReference>
<accession>A0A4Z2I9I9</accession>
<keyword evidence="3" id="KW-1185">Reference proteome</keyword>
<sequence>MLPKRDEVGGNQLGKLALGHQLEAHNHMLDILKEEATRSLAVHGYLTATSKGARVLGRKGAREPCGRAGSRCVGGFGQSSRQQRREDGHTGRRAEPEWALLGGFFRFSFPE</sequence>
<name>A0A4Z2I9I9_9TELE</name>
<feature type="compositionally biased region" description="Basic and acidic residues" evidence="1">
    <location>
        <begin position="83"/>
        <end position="95"/>
    </location>
</feature>
<feature type="region of interest" description="Disordered" evidence="1">
    <location>
        <begin position="59"/>
        <end position="95"/>
    </location>
</feature>
<comment type="caution">
    <text evidence="2">The sequence shown here is derived from an EMBL/GenBank/DDBJ whole genome shotgun (WGS) entry which is preliminary data.</text>
</comment>
<gene>
    <name evidence="2" type="ORF">EYF80_015320</name>
</gene>
<evidence type="ECO:0000313" key="2">
    <source>
        <dbReference type="EMBL" id="TNN74540.1"/>
    </source>
</evidence>
<dbReference type="EMBL" id="SRLO01000113">
    <property type="protein sequence ID" value="TNN74540.1"/>
    <property type="molecule type" value="Genomic_DNA"/>
</dbReference>
<proteinExistence type="predicted"/>
<dbReference type="AlphaFoldDB" id="A0A4Z2I9I9"/>
<reference evidence="2 3" key="1">
    <citation type="submission" date="2019-03" db="EMBL/GenBank/DDBJ databases">
        <title>First draft genome of Liparis tanakae, snailfish: a comprehensive survey of snailfish specific genes.</title>
        <authorList>
            <person name="Kim W."/>
            <person name="Song I."/>
            <person name="Jeong J.-H."/>
            <person name="Kim D."/>
            <person name="Kim S."/>
            <person name="Ryu S."/>
            <person name="Song J.Y."/>
            <person name="Lee S.K."/>
        </authorList>
    </citation>
    <scope>NUCLEOTIDE SEQUENCE [LARGE SCALE GENOMIC DNA]</scope>
    <source>
        <tissue evidence="2">Muscle</tissue>
    </source>
</reference>